<organism evidence="12">
    <name type="scientific">Sipha flava</name>
    <name type="common">yellow sugarcane aphid</name>
    <dbReference type="NCBI Taxonomy" id="143950"/>
    <lineage>
        <taxon>Eukaryota</taxon>
        <taxon>Metazoa</taxon>
        <taxon>Ecdysozoa</taxon>
        <taxon>Arthropoda</taxon>
        <taxon>Hexapoda</taxon>
        <taxon>Insecta</taxon>
        <taxon>Pterygota</taxon>
        <taxon>Neoptera</taxon>
        <taxon>Paraneoptera</taxon>
        <taxon>Hemiptera</taxon>
        <taxon>Sternorrhyncha</taxon>
        <taxon>Aphidomorpha</taxon>
        <taxon>Aphidoidea</taxon>
        <taxon>Aphididae</taxon>
        <taxon>Sipha</taxon>
    </lineage>
</organism>
<dbReference type="PROSITE" id="PS51184">
    <property type="entry name" value="JMJC"/>
    <property type="match status" value="1"/>
</dbReference>
<dbReference type="GO" id="GO:0003677">
    <property type="term" value="F:DNA binding"/>
    <property type="evidence" value="ECO:0007669"/>
    <property type="project" value="UniProtKB-UniRule"/>
</dbReference>
<evidence type="ECO:0000259" key="10">
    <source>
        <dbReference type="PROSITE" id="PS50950"/>
    </source>
</evidence>
<dbReference type="EMBL" id="GGMS01016665">
    <property type="protein sequence ID" value="MBY85868.1"/>
    <property type="molecule type" value="Transcribed_RNA"/>
</dbReference>
<comment type="function">
    <text evidence="7">May play a role in cellular stress response.</text>
</comment>
<dbReference type="RefSeq" id="XP_025409878.1">
    <property type="nucleotide sequence ID" value="XM_025554093.1"/>
</dbReference>
<proteinExistence type="predicted"/>
<gene>
    <name evidence="12" type="primary">HSPBAP1</name>
    <name evidence="14" type="synonym">LOC112683187</name>
    <name evidence="12" type="ORF">g.119776</name>
</gene>
<dbReference type="Pfam" id="PF05485">
    <property type="entry name" value="THAP"/>
    <property type="match status" value="1"/>
</dbReference>
<keyword evidence="5" id="KW-0862">Zinc</keyword>
<dbReference type="SMART" id="SM00558">
    <property type="entry name" value="JmjC"/>
    <property type="match status" value="1"/>
</dbReference>
<reference evidence="14" key="2">
    <citation type="submission" date="2025-04" db="UniProtKB">
        <authorList>
            <consortium name="RefSeq"/>
        </authorList>
    </citation>
    <scope>IDENTIFICATION</scope>
    <source>
        <tissue evidence="14">Whole body</tissue>
    </source>
</reference>
<feature type="compositionally biased region" description="Low complexity" evidence="9">
    <location>
        <begin position="112"/>
        <end position="147"/>
    </location>
</feature>
<keyword evidence="13" id="KW-1185">Reference proteome</keyword>
<dbReference type="OrthoDB" id="438164at2759"/>
<dbReference type="InterPro" id="IPR038441">
    <property type="entry name" value="THAP_Znf_sf"/>
</dbReference>
<dbReference type="SUPFAM" id="SSF51197">
    <property type="entry name" value="Clavaminate synthase-like"/>
    <property type="match status" value="1"/>
</dbReference>
<dbReference type="InterPro" id="IPR041667">
    <property type="entry name" value="Cupin_8"/>
</dbReference>
<keyword evidence="6 8" id="KW-0238">DNA-binding</keyword>
<evidence type="ECO:0000256" key="9">
    <source>
        <dbReference type="SAM" id="MobiDB-lite"/>
    </source>
</evidence>
<evidence type="ECO:0000313" key="14">
    <source>
        <dbReference type="RefSeq" id="XP_025409878.1"/>
    </source>
</evidence>
<evidence type="ECO:0000256" key="4">
    <source>
        <dbReference type="ARBA" id="ARBA00022771"/>
    </source>
</evidence>
<dbReference type="Gene3D" id="2.60.120.10">
    <property type="entry name" value="Jelly Rolls"/>
    <property type="match status" value="1"/>
</dbReference>
<dbReference type="Proteomes" id="UP000694846">
    <property type="component" value="Unplaced"/>
</dbReference>
<keyword evidence="4 8" id="KW-0863">Zinc-finger</keyword>
<dbReference type="PROSITE" id="PS50950">
    <property type="entry name" value="ZF_THAP"/>
    <property type="match status" value="1"/>
</dbReference>
<evidence type="ECO:0000256" key="3">
    <source>
        <dbReference type="ARBA" id="ARBA00022723"/>
    </source>
</evidence>
<protein>
    <submittedName>
        <fullName evidence="12 14">HSPB1-associated protein 1</fullName>
    </submittedName>
</protein>
<dbReference type="InterPro" id="IPR006612">
    <property type="entry name" value="THAP_Znf"/>
</dbReference>
<evidence type="ECO:0000256" key="8">
    <source>
        <dbReference type="PROSITE-ProRule" id="PRU00309"/>
    </source>
</evidence>
<evidence type="ECO:0000256" key="5">
    <source>
        <dbReference type="ARBA" id="ARBA00022833"/>
    </source>
</evidence>
<keyword evidence="2" id="KW-0963">Cytoplasm</keyword>
<dbReference type="InterPro" id="IPR003347">
    <property type="entry name" value="JmjC_dom"/>
</dbReference>
<evidence type="ECO:0000256" key="7">
    <source>
        <dbReference type="ARBA" id="ARBA00037342"/>
    </source>
</evidence>
<sequence>MMEEDVITPPELQRCIVCYIRNNNVYDATLFEFPDNVETRKLWLNACGFNVNMEISPDFRICSKHFERDCFQQVPNPNLEHHNIRLVLKPNAVPTKFNRMSAHSHISGNYGPSCSRVSSSSSRVSGPSRSSSGPSGNSVSDEVSSSNIPSNNDIEKIITIKNVIESSRVPIVFHNMLNDWEPFKWGIDDWKTKLYRHPIHCRKGKITCTKEPLWEHLCTNEDSTFIELDKTSETIETHGNWLYFDYKYIGEKIDADIFNSVSWDELGYDMSAEESTLWIGGTGAHTPCHQDLYGINLVAQVFGKKRWILMPPEMEKYLEPTRIPYEESSCYSKINFSCPENIKKIDKNCKYVSVILSPGDVLFVPHKWWHYVENLTTAVSINAWIQVPKLDNVARLKESVVRFMAGSVCSVTLDTLHKQLLNPNEPYSRFMTLESSLLIDRCIKEVIENEKDTTDEPKILDPALLPKILPNLKYEALIPDQHLYRGEFDTVYHRIHHSLTPLSSMSNTDISFKLLDAFCSENVVNEIVKNLLKKD</sequence>
<evidence type="ECO:0000313" key="13">
    <source>
        <dbReference type="Proteomes" id="UP000694846"/>
    </source>
</evidence>
<name>A0A2S2R7D0_9HEMI</name>
<feature type="domain" description="JmjC" evidence="11">
    <location>
        <begin position="238"/>
        <end position="400"/>
    </location>
</feature>
<feature type="region of interest" description="Disordered" evidence="9">
    <location>
        <begin position="108"/>
        <end position="147"/>
    </location>
</feature>
<evidence type="ECO:0000256" key="6">
    <source>
        <dbReference type="ARBA" id="ARBA00023125"/>
    </source>
</evidence>
<reference evidence="12" key="1">
    <citation type="submission" date="2018-04" db="EMBL/GenBank/DDBJ databases">
        <title>Transcriptome assembly of Sipha flava.</title>
        <authorList>
            <person name="Scully E.D."/>
            <person name="Geib S.M."/>
            <person name="Palmer N.A."/>
            <person name="Koch K."/>
            <person name="Bradshaw J."/>
            <person name="Heng-Moss T."/>
            <person name="Sarath G."/>
        </authorList>
    </citation>
    <scope>NUCLEOTIDE SEQUENCE</scope>
</reference>
<dbReference type="Pfam" id="PF13621">
    <property type="entry name" value="Cupin_8"/>
    <property type="match status" value="1"/>
</dbReference>
<comment type="subcellular location">
    <subcellularLocation>
        <location evidence="1">Cytoplasm</location>
    </subcellularLocation>
</comment>
<dbReference type="PANTHER" id="PTHR12461:SF43">
    <property type="entry name" value="HSPB1-ASSOCIATED PROTEIN 1"/>
    <property type="match status" value="1"/>
</dbReference>
<dbReference type="PANTHER" id="PTHR12461">
    <property type="entry name" value="HYPOXIA-INDUCIBLE FACTOR 1 ALPHA INHIBITOR-RELATED"/>
    <property type="match status" value="1"/>
</dbReference>
<evidence type="ECO:0000256" key="2">
    <source>
        <dbReference type="ARBA" id="ARBA00022490"/>
    </source>
</evidence>
<dbReference type="InterPro" id="IPR014710">
    <property type="entry name" value="RmlC-like_jellyroll"/>
</dbReference>
<dbReference type="GO" id="GO:0008270">
    <property type="term" value="F:zinc ion binding"/>
    <property type="evidence" value="ECO:0007669"/>
    <property type="project" value="UniProtKB-KW"/>
</dbReference>
<dbReference type="AlphaFoldDB" id="A0A2S2R7D0"/>
<keyword evidence="3" id="KW-0479">Metal-binding</keyword>
<accession>A0A2S2R7D0</accession>
<feature type="domain" description="THAP-type" evidence="10">
    <location>
        <begin position="9"/>
        <end position="97"/>
    </location>
</feature>
<evidence type="ECO:0000259" key="11">
    <source>
        <dbReference type="PROSITE" id="PS51184"/>
    </source>
</evidence>
<dbReference type="SUPFAM" id="SSF57716">
    <property type="entry name" value="Glucocorticoid receptor-like (DNA-binding domain)"/>
    <property type="match status" value="1"/>
</dbReference>
<dbReference type="SMART" id="SM00692">
    <property type="entry name" value="DM3"/>
    <property type="match status" value="1"/>
</dbReference>
<evidence type="ECO:0000256" key="1">
    <source>
        <dbReference type="ARBA" id="ARBA00004496"/>
    </source>
</evidence>
<dbReference type="Gene3D" id="6.20.210.20">
    <property type="entry name" value="THAP domain"/>
    <property type="match status" value="1"/>
</dbReference>
<evidence type="ECO:0000313" key="12">
    <source>
        <dbReference type="EMBL" id="MBY85868.1"/>
    </source>
</evidence>
<dbReference type="GO" id="GO:0005737">
    <property type="term" value="C:cytoplasm"/>
    <property type="evidence" value="ECO:0007669"/>
    <property type="project" value="UniProtKB-SubCell"/>
</dbReference>
<dbReference type="SMART" id="SM00980">
    <property type="entry name" value="THAP"/>
    <property type="match status" value="1"/>
</dbReference>